<organism evidence="12 13">
    <name type="scientific">Cryptosporangium minutisporangium</name>
    <dbReference type="NCBI Taxonomy" id="113569"/>
    <lineage>
        <taxon>Bacteria</taxon>
        <taxon>Bacillati</taxon>
        <taxon>Actinomycetota</taxon>
        <taxon>Actinomycetes</taxon>
        <taxon>Cryptosporangiales</taxon>
        <taxon>Cryptosporangiaceae</taxon>
        <taxon>Cryptosporangium</taxon>
    </lineage>
</organism>
<feature type="repeat" description="Lumazine-binding" evidence="10">
    <location>
        <begin position="98"/>
        <end position="218"/>
    </location>
</feature>
<reference evidence="13" key="1">
    <citation type="journal article" date="2019" name="Int. J. Syst. Evol. Microbiol.">
        <title>The Global Catalogue of Microorganisms (GCM) 10K type strain sequencing project: providing services to taxonomists for standard genome sequencing and annotation.</title>
        <authorList>
            <consortium name="The Broad Institute Genomics Platform"/>
            <consortium name="The Broad Institute Genome Sequencing Center for Infectious Disease"/>
            <person name="Wu L."/>
            <person name="Ma J."/>
        </authorList>
    </citation>
    <scope>NUCLEOTIDE SEQUENCE [LARGE SCALE GENOMIC DNA]</scope>
    <source>
        <strain evidence="13">JCM 9458</strain>
    </source>
</reference>
<sequence length="226" mass="23413">MFTGIVEELGTLAGIDRLDRAARLTLKGPRVAADAAHGDSIAVNGVCLTVVSVEDADAFTADVMAETLARSALGGLEPGDPVNLERAATLSTRLGGHLVQGHVDGVGTVLERRPDNELFSTSGPPQGAATTGKAGRKEFANWEIVRIALPPALGRYVVEKGSIAVDGVSLTVTAVTAEYFEVSLIPTTLAATTLGTRGVGAPVNLEVDVVAKYVEKLLVPSLEEQS</sequence>
<dbReference type="PROSITE" id="PS51177">
    <property type="entry name" value="LUMAZINE_BIND"/>
    <property type="match status" value="2"/>
</dbReference>
<dbReference type="SUPFAM" id="SSF63380">
    <property type="entry name" value="Riboflavin synthase domain-like"/>
    <property type="match status" value="2"/>
</dbReference>
<dbReference type="InterPro" id="IPR001783">
    <property type="entry name" value="Lumazine-bd"/>
</dbReference>
<comment type="pathway">
    <text evidence="3">Cofactor biosynthesis; riboflavin biosynthesis; riboflavin from 2-hydroxy-3-oxobutyl phosphate and 5-amino-6-(D-ribitylamino)uracil: step 2/2.</text>
</comment>
<dbReference type="CDD" id="cd00402">
    <property type="entry name" value="Riboflavin_synthase_like"/>
    <property type="match status" value="1"/>
</dbReference>
<evidence type="ECO:0000259" key="11">
    <source>
        <dbReference type="PROSITE" id="PS51177"/>
    </source>
</evidence>
<gene>
    <name evidence="12" type="ORF">GCM10020369_05960</name>
</gene>
<dbReference type="Pfam" id="PF00677">
    <property type="entry name" value="Lum_binding"/>
    <property type="match status" value="2"/>
</dbReference>
<feature type="domain" description="Lumazine-binding" evidence="11">
    <location>
        <begin position="1"/>
        <end position="97"/>
    </location>
</feature>
<comment type="caution">
    <text evidence="12">The sequence shown here is derived from an EMBL/GenBank/DDBJ whole genome shotgun (WGS) entry which is preliminary data.</text>
</comment>
<dbReference type="InterPro" id="IPR017938">
    <property type="entry name" value="Riboflavin_synthase-like_b-brl"/>
</dbReference>
<evidence type="ECO:0000256" key="9">
    <source>
        <dbReference type="NCBIfam" id="TIGR00187"/>
    </source>
</evidence>
<evidence type="ECO:0000256" key="10">
    <source>
        <dbReference type="PROSITE-ProRule" id="PRU00524"/>
    </source>
</evidence>
<evidence type="ECO:0000256" key="7">
    <source>
        <dbReference type="ARBA" id="ARBA00022679"/>
    </source>
</evidence>
<dbReference type="Proteomes" id="UP001501676">
    <property type="component" value="Unassembled WGS sequence"/>
</dbReference>
<accession>A0ABP6SR21</accession>
<evidence type="ECO:0000256" key="6">
    <source>
        <dbReference type="ARBA" id="ARBA00022619"/>
    </source>
</evidence>
<dbReference type="InterPro" id="IPR026017">
    <property type="entry name" value="Lumazine-bd_dom"/>
</dbReference>
<evidence type="ECO:0000256" key="8">
    <source>
        <dbReference type="ARBA" id="ARBA00022737"/>
    </source>
</evidence>
<evidence type="ECO:0000256" key="3">
    <source>
        <dbReference type="ARBA" id="ARBA00004887"/>
    </source>
</evidence>
<keyword evidence="8" id="KW-0677">Repeat</keyword>
<dbReference type="NCBIfam" id="TIGR00187">
    <property type="entry name" value="ribE"/>
    <property type="match status" value="1"/>
</dbReference>
<protein>
    <recommendedName>
        <fullName evidence="5 9">Riboflavin synthase</fullName>
        <ecNumber evidence="4 9">2.5.1.9</ecNumber>
    </recommendedName>
</protein>
<feature type="domain" description="Lumazine-binding" evidence="11">
    <location>
        <begin position="98"/>
        <end position="218"/>
    </location>
</feature>
<dbReference type="EMBL" id="BAAAYN010000004">
    <property type="protein sequence ID" value="GAA3382769.1"/>
    <property type="molecule type" value="Genomic_DNA"/>
</dbReference>
<keyword evidence="7" id="KW-0808">Transferase</keyword>
<name>A0ABP6SR21_9ACTN</name>
<dbReference type="EC" id="2.5.1.9" evidence="4 9"/>
<evidence type="ECO:0000313" key="13">
    <source>
        <dbReference type="Proteomes" id="UP001501676"/>
    </source>
</evidence>
<evidence type="ECO:0000256" key="1">
    <source>
        <dbReference type="ARBA" id="ARBA00000968"/>
    </source>
</evidence>
<dbReference type="InterPro" id="IPR023366">
    <property type="entry name" value="ATP_synth_asu-like_sf"/>
</dbReference>
<evidence type="ECO:0000256" key="2">
    <source>
        <dbReference type="ARBA" id="ARBA00002803"/>
    </source>
</evidence>
<dbReference type="PANTHER" id="PTHR21098">
    <property type="entry name" value="RIBOFLAVIN SYNTHASE ALPHA CHAIN"/>
    <property type="match status" value="1"/>
</dbReference>
<comment type="function">
    <text evidence="2">Catalyzes the dismutation of two molecules of 6,7-dimethyl-8-ribityllumazine, resulting in the formation of riboflavin and 5-amino-6-(D-ribitylamino)uracil.</text>
</comment>
<dbReference type="PIRSF" id="PIRSF000498">
    <property type="entry name" value="Riboflavin_syn_A"/>
    <property type="match status" value="1"/>
</dbReference>
<evidence type="ECO:0000256" key="5">
    <source>
        <dbReference type="ARBA" id="ARBA00013950"/>
    </source>
</evidence>
<dbReference type="RefSeq" id="WP_345726378.1">
    <property type="nucleotide sequence ID" value="NZ_BAAAYN010000004.1"/>
</dbReference>
<feature type="repeat" description="Lumazine-binding" evidence="10">
    <location>
        <begin position="1"/>
        <end position="97"/>
    </location>
</feature>
<dbReference type="Gene3D" id="2.40.30.20">
    <property type="match status" value="2"/>
</dbReference>
<dbReference type="PANTHER" id="PTHR21098:SF12">
    <property type="entry name" value="RIBOFLAVIN SYNTHASE"/>
    <property type="match status" value="1"/>
</dbReference>
<evidence type="ECO:0000256" key="4">
    <source>
        <dbReference type="ARBA" id="ARBA00012827"/>
    </source>
</evidence>
<evidence type="ECO:0000313" key="12">
    <source>
        <dbReference type="EMBL" id="GAA3382769.1"/>
    </source>
</evidence>
<keyword evidence="13" id="KW-1185">Reference proteome</keyword>
<comment type="catalytic activity">
    <reaction evidence="1">
        <text>2 6,7-dimethyl-8-(1-D-ribityl)lumazine + H(+) = 5-amino-6-(D-ribitylamino)uracil + riboflavin</text>
        <dbReference type="Rhea" id="RHEA:20772"/>
        <dbReference type="ChEBI" id="CHEBI:15378"/>
        <dbReference type="ChEBI" id="CHEBI:15934"/>
        <dbReference type="ChEBI" id="CHEBI:57986"/>
        <dbReference type="ChEBI" id="CHEBI:58201"/>
        <dbReference type="EC" id="2.5.1.9"/>
    </reaction>
</comment>
<proteinExistence type="predicted"/>
<keyword evidence="6" id="KW-0686">Riboflavin biosynthesis</keyword>